<proteinExistence type="predicted"/>
<keyword evidence="1" id="KW-0812">Transmembrane</keyword>
<keyword evidence="3" id="KW-1185">Reference proteome</keyword>
<evidence type="ECO:0008006" key="4">
    <source>
        <dbReference type="Google" id="ProtNLM"/>
    </source>
</evidence>
<accession>F8A2U4</accession>
<sequence length="80" mass="8913" precursor="true">MGLWCSSMSGASWVVMIAGWAAVVGLAIWTVCRLFPAQPDRDAFTILDARLASGEIDMDSYQRLHDLLENRSQVRTEGLR</sequence>
<feature type="transmembrane region" description="Helical" evidence="1">
    <location>
        <begin position="12"/>
        <end position="32"/>
    </location>
</feature>
<dbReference type="STRING" id="593907.Celgi_0130"/>
<evidence type="ECO:0000256" key="1">
    <source>
        <dbReference type="SAM" id="Phobius"/>
    </source>
</evidence>
<protein>
    <recommendedName>
        <fullName evidence="4">SHOCT domain-containing protein</fullName>
    </recommendedName>
</protein>
<keyword evidence="1" id="KW-1133">Transmembrane helix</keyword>
<evidence type="ECO:0000313" key="2">
    <source>
        <dbReference type="EMBL" id="AEI10661.1"/>
    </source>
</evidence>
<gene>
    <name evidence="2" type="ordered locus">Celgi_0130</name>
</gene>
<organism evidence="2 3">
    <name type="scientific">Cellulomonas gilvus (strain ATCC 13127 / NRRL B-14078)</name>
    <name type="common">Cellvibrio gilvus</name>
    <dbReference type="NCBI Taxonomy" id="593907"/>
    <lineage>
        <taxon>Bacteria</taxon>
        <taxon>Bacillati</taxon>
        <taxon>Actinomycetota</taxon>
        <taxon>Actinomycetes</taxon>
        <taxon>Micrococcales</taxon>
        <taxon>Cellulomonadaceae</taxon>
        <taxon>Cellulomonas</taxon>
    </lineage>
</organism>
<keyword evidence="1" id="KW-0472">Membrane</keyword>
<name>F8A2U4_CELGA</name>
<dbReference type="EMBL" id="CP002665">
    <property type="protein sequence ID" value="AEI10661.1"/>
    <property type="molecule type" value="Genomic_DNA"/>
</dbReference>
<dbReference type="KEGG" id="cga:Celgi_0130"/>
<dbReference type="AlphaFoldDB" id="F8A2U4"/>
<reference evidence="3" key="1">
    <citation type="submission" date="2011-04" db="EMBL/GenBank/DDBJ databases">
        <title>Complete sequence of Cellvibrio gilvus ATCC 13127.</title>
        <authorList>
            <person name="Lucas S."/>
            <person name="Han J."/>
            <person name="Lapidus A."/>
            <person name="Cheng J.-F."/>
            <person name="Goodwin L."/>
            <person name="Pitluck S."/>
            <person name="Peters L."/>
            <person name="Munk A."/>
            <person name="Detter J.C."/>
            <person name="Han C."/>
            <person name="Tapia R."/>
            <person name="Land M."/>
            <person name="Hauser L."/>
            <person name="Kyrpides N."/>
            <person name="Ivanova N."/>
            <person name="Ovchinnikova G."/>
            <person name="Pagani I."/>
            <person name="Mead D."/>
            <person name="Brumm P."/>
            <person name="Woyke T."/>
        </authorList>
    </citation>
    <scope>NUCLEOTIDE SEQUENCE [LARGE SCALE GENOMIC DNA]</scope>
    <source>
        <strain evidence="3">ATCC 13127 / NRRL B-14078</strain>
    </source>
</reference>
<dbReference type="Proteomes" id="UP000000485">
    <property type="component" value="Chromosome"/>
</dbReference>
<evidence type="ECO:0000313" key="3">
    <source>
        <dbReference type="Proteomes" id="UP000000485"/>
    </source>
</evidence>
<dbReference type="HOGENOM" id="CLU_159099_1_1_11"/>